<dbReference type="Gene3D" id="3.40.395.10">
    <property type="entry name" value="Adenoviral Proteinase, Chain A"/>
    <property type="match status" value="1"/>
</dbReference>
<protein>
    <recommendedName>
        <fullName evidence="4">Ubiquitin-like protease family profile domain-containing protein</fullName>
    </recommendedName>
</protein>
<dbReference type="SUPFAM" id="SSF54001">
    <property type="entry name" value="Cysteine proteinases"/>
    <property type="match status" value="1"/>
</dbReference>
<evidence type="ECO:0000256" key="2">
    <source>
        <dbReference type="ARBA" id="ARBA00022670"/>
    </source>
</evidence>
<dbReference type="Pfam" id="PF02902">
    <property type="entry name" value="Peptidase_C48"/>
    <property type="match status" value="1"/>
</dbReference>
<accession>A0A5J9SZE7</accession>
<dbReference type="Proteomes" id="UP000324897">
    <property type="component" value="Unassembled WGS sequence"/>
</dbReference>
<dbReference type="OrthoDB" id="681426at2759"/>
<keyword evidence="2" id="KW-0645">Protease</keyword>
<dbReference type="GO" id="GO:0008234">
    <property type="term" value="F:cysteine-type peptidase activity"/>
    <property type="evidence" value="ECO:0007669"/>
    <property type="project" value="InterPro"/>
</dbReference>
<organism evidence="5 6">
    <name type="scientific">Eragrostis curvula</name>
    <name type="common">weeping love grass</name>
    <dbReference type="NCBI Taxonomy" id="38414"/>
    <lineage>
        <taxon>Eukaryota</taxon>
        <taxon>Viridiplantae</taxon>
        <taxon>Streptophyta</taxon>
        <taxon>Embryophyta</taxon>
        <taxon>Tracheophyta</taxon>
        <taxon>Spermatophyta</taxon>
        <taxon>Magnoliopsida</taxon>
        <taxon>Liliopsida</taxon>
        <taxon>Poales</taxon>
        <taxon>Poaceae</taxon>
        <taxon>PACMAD clade</taxon>
        <taxon>Chloridoideae</taxon>
        <taxon>Eragrostideae</taxon>
        <taxon>Eragrostidinae</taxon>
        <taxon>Eragrostis</taxon>
    </lineage>
</organism>
<keyword evidence="3" id="KW-0378">Hydrolase</keyword>
<dbReference type="InterPro" id="IPR003653">
    <property type="entry name" value="Peptidase_C48_C"/>
</dbReference>
<dbReference type="GO" id="GO:0006508">
    <property type="term" value="P:proteolysis"/>
    <property type="evidence" value="ECO:0007669"/>
    <property type="project" value="UniProtKB-KW"/>
</dbReference>
<evidence type="ECO:0000259" key="4">
    <source>
        <dbReference type="Pfam" id="PF02902"/>
    </source>
</evidence>
<dbReference type="Gramene" id="TVU04428">
    <property type="protein sequence ID" value="TVU04428"/>
    <property type="gene ID" value="EJB05_50001"/>
</dbReference>
<evidence type="ECO:0000256" key="3">
    <source>
        <dbReference type="ARBA" id="ARBA00022801"/>
    </source>
</evidence>
<reference evidence="5 6" key="1">
    <citation type="journal article" date="2019" name="Sci. Rep.">
        <title>A high-quality genome of Eragrostis curvula grass provides insights into Poaceae evolution and supports new strategies to enhance forage quality.</title>
        <authorList>
            <person name="Carballo J."/>
            <person name="Santos B.A.C.M."/>
            <person name="Zappacosta D."/>
            <person name="Garbus I."/>
            <person name="Selva J.P."/>
            <person name="Gallo C.A."/>
            <person name="Diaz A."/>
            <person name="Albertini E."/>
            <person name="Caccamo M."/>
            <person name="Echenique V."/>
        </authorList>
    </citation>
    <scope>NUCLEOTIDE SEQUENCE [LARGE SCALE GENOMIC DNA]</scope>
    <source>
        <strain evidence="6">cv. Victoria</strain>
        <tissue evidence="5">Leaf</tissue>
    </source>
</reference>
<gene>
    <name evidence="5" type="ORF">EJB05_50001</name>
</gene>
<sequence length="421" mass="48018">VQVDIILQAELKTETAILQAEHRLCSKMSTLQKELMENRMQDSTRVCAVEDGINYIITEMKDIKKALNTMATPCKCQYFQEEASLGDEEIRATNEEYGTLPSGANLDPRRYNTNNKLKNKKMEQLETNTAEKSTEIIFSSKVFNNDDYTLTQDDEKALQFIIDGYDSAEVVDLPNNDRLTVKELKPLTNGGWLSDVVIDAYVYLNNIENGHISVVANSQSQVLLRENEIFEPSRKQKLALDIGKRCATRDLILNSLACKPKSRDWRKETTLVNSLQACIEYAVNVGLVSPAERIDLNLWDKHMYTNIPQQEDGDSCGLYVIKYMLAWNGVEMCETFTQEQMNIFRKKICSRLLHSELNRRRRASYSQPITKEEYLANKPKDSVNQGNVSDDDVMIVRTSNDACQGDQYHLPFPGYGKLCLS</sequence>
<feature type="non-terminal residue" evidence="5">
    <location>
        <position position="1"/>
    </location>
</feature>
<evidence type="ECO:0000313" key="5">
    <source>
        <dbReference type="EMBL" id="TVU04428.1"/>
    </source>
</evidence>
<keyword evidence="6" id="KW-1185">Reference proteome</keyword>
<proteinExistence type="inferred from homology"/>
<dbReference type="InterPro" id="IPR038765">
    <property type="entry name" value="Papain-like_cys_pep_sf"/>
</dbReference>
<comment type="caution">
    <text evidence="5">The sequence shown here is derived from an EMBL/GenBank/DDBJ whole genome shotgun (WGS) entry which is preliminary data.</text>
</comment>
<evidence type="ECO:0000313" key="6">
    <source>
        <dbReference type="Proteomes" id="UP000324897"/>
    </source>
</evidence>
<feature type="domain" description="Ubiquitin-like protease family profile" evidence="4">
    <location>
        <begin position="293"/>
        <end position="348"/>
    </location>
</feature>
<dbReference type="EMBL" id="RWGY01000056">
    <property type="protein sequence ID" value="TVU04428.1"/>
    <property type="molecule type" value="Genomic_DNA"/>
</dbReference>
<comment type="similarity">
    <text evidence="1">Belongs to the peptidase C48 family.</text>
</comment>
<dbReference type="AlphaFoldDB" id="A0A5J9SZE7"/>
<name>A0A5J9SZE7_9POAL</name>
<evidence type="ECO:0000256" key="1">
    <source>
        <dbReference type="ARBA" id="ARBA00005234"/>
    </source>
</evidence>